<reference evidence="4" key="2">
    <citation type="submission" date="2012-08" db="EMBL/GenBank/DDBJ databases">
        <title>Genome sequence of Kazachstania naganishii.</title>
        <authorList>
            <person name="Gordon J.L."/>
            <person name="Armisen D."/>
            <person name="Proux-Wera E."/>
            <person name="OhEigeartaigh S.S."/>
            <person name="Byrne K.P."/>
            <person name="Wolfe K.H."/>
        </authorList>
    </citation>
    <scope>NUCLEOTIDE SEQUENCE [LARGE SCALE GENOMIC DNA]</scope>
    <source>
        <strain evidence="4">ATCC MYA-139 / BCRC 22969 / CBS 8797 / CCRC 22969 / KCTC 17520 / NBRC 10181 / NCYC 3082</strain>
    </source>
</reference>
<dbReference type="PANTHER" id="PTHR12875">
    <property type="entry name" value="GOLGI TO ER TRAFFIC PROTEIN 4 HOMOLOG"/>
    <property type="match status" value="1"/>
</dbReference>
<dbReference type="OrthoDB" id="10252405at2759"/>
<accession>J7SAR5</accession>
<dbReference type="GO" id="GO:0072380">
    <property type="term" value="C:TRC complex"/>
    <property type="evidence" value="ECO:0007669"/>
    <property type="project" value="EnsemblFungi"/>
</dbReference>
<evidence type="ECO:0000256" key="1">
    <source>
        <dbReference type="ARBA" id="ARBA00005351"/>
    </source>
</evidence>
<dbReference type="EMBL" id="HE978326">
    <property type="protein sequence ID" value="CCK72959.1"/>
    <property type="molecule type" value="Genomic_DNA"/>
</dbReference>
<dbReference type="KEGG" id="kng:KNAG_0M01060"/>
<dbReference type="RefSeq" id="XP_022467203.1">
    <property type="nucleotide sequence ID" value="XM_022610959.1"/>
</dbReference>
<dbReference type="AlphaFoldDB" id="J7SAR5"/>
<dbReference type="Gene3D" id="1.25.40.10">
    <property type="entry name" value="Tetratricopeptide repeat domain"/>
    <property type="match status" value="1"/>
</dbReference>
<dbReference type="InterPro" id="IPR011990">
    <property type="entry name" value="TPR-like_helical_dom_sf"/>
</dbReference>
<evidence type="ECO:0000313" key="3">
    <source>
        <dbReference type="EMBL" id="CCK72959.1"/>
    </source>
</evidence>
<dbReference type="GO" id="GO:0006620">
    <property type="term" value="P:post-translational protein targeting to endoplasmic reticulum membrane"/>
    <property type="evidence" value="ECO:0007669"/>
    <property type="project" value="EnsemblFungi"/>
</dbReference>
<evidence type="ECO:0000313" key="4">
    <source>
        <dbReference type="Proteomes" id="UP000006310"/>
    </source>
</evidence>
<dbReference type="Pfam" id="PF04190">
    <property type="entry name" value="GET4"/>
    <property type="match status" value="1"/>
</dbReference>
<dbReference type="eggNOG" id="KOG3024">
    <property type="taxonomic scope" value="Eukaryota"/>
</dbReference>
<dbReference type="InterPro" id="IPR007317">
    <property type="entry name" value="GET4"/>
</dbReference>
<dbReference type="OMA" id="LMDMMGM"/>
<name>J7SAR5_HUIN7</name>
<dbReference type="HOGENOM" id="CLU_046061_0_2_1"/>
<dbReference type="PANTHER" id="PTHR12875:SF0">
    <property type="entry name" value="GOLGI TO ER TRAFFIC PROTEIN 4 HOMOLOG"/>
    <property type="match status" value="1"/>
</dbReference>
<feature type="region of interest" description="Disordered" evidence="2">
    <location>
        <begin position="1"/>
        <end position="20"/>
    </location>
</feature>
<reference evidence="3 4" key="1">
    <citation type="journal article" date="2011" name="Proc. Natl. Acad. Sci. U.S.A.">
        <title>Evolutionary erosion of yeast sex chromosomes by mating-type switching accidents.</title>
        <authorList>
            <person name="Gordon J.L."/>
            <person name="Armisen D."/>
            <person name="Proux-Wera E."/>
            <person name="Oheigeartaigh S.S."/>
            <person name="Byrne K.P."/>
            <person name="Wolfe K.H."/>
        </authorList>
    </citation>
    <scope>NUCLEOTIDE SEQUENCE [LARGE SCALE GENOMIC DNA]</scope>
    <source>
        <strain evidence="4">ATCC MYA-139 / BCRC 22969 / CBS 8797 / CCRC 22969 / KCTC 17520 / NBRC 10181 / NCYC 3082</strain>
    </source>
</reference>
<gene>
    <name evidence="3" type="primary">KNAG0M01060</name>
    <name evidence="3" type="ordered locus">KNAG_0M01060</name>
</gene>
<keyword evidence="4" id="KW-1185">Reference proteome</keyword>
<dbReference type="STRING" id="1071383.J7SAR5"/>
<evidence type="ECO:0008006" key="5">
    <source>
        <dbReference type="Google" id="ProtNLM"/>
    </source>
</evidence>
<dbReference type="GO" id="GO:0045048">
    <property type="term" value="P:protein insertion into ER membrane"/>
    <property type="evidence" value="ECO:0007669"/>
    <property type="project" value="InterPro"/>
</dbReference>
<protein>
    <recommendedName>
        <fullName evidence="5">Golgi to ER traffic protein 4</fullName>
    </recommendedName>
</protein>
<dbReference type="Proteomes" id="UP000006310">
    <property type="component" value="Chromosome 13"/>
</dbReference>
<feature type="compositionally biased region" description="Polar residues" evidence="2">
    <location>
        <begin position="1"/>
        <end position="10"/>
    </location>
</feature>
<sequence>MSSVQSSSGGPCTPQGKRSLERFSQRVSKGEFYEAHQALRAVINRYVNRAEYAEAVELAAGGAELLLKAGQGGSGADLVFYLLEVYDVAGVAVDDASVARLVQLLVLLDATDPTLKDVATGMNNWSVKHGECPFGDPRLHNAVAAKLLEAGLVYESERYMLLGTEESLEKYVDLLYGWFEDAGSDALAGDFVSRLVFNYLFIGNVKFALRSSQQFLTRYVDSGAAGTVDTITKDIGGDSGESTFTMLYFADHMELNFLQLVLLTCMTKNRDLFATLKQQYADCAKEYSTQLQVLGQEYFGITAPKQANFLQDMMSGFLGG</sequence>
<proteinExistence type="inferred from homology"/>
<evidence type="ECO:0000256" key="2">
    <source>
        <dbReference type="SAM" id="MobiDB-lite"/>
    </source>
</evidence>
<comment type="similarity">
    <text evidence="1">Belongs to the GET4 family.</text>
</comment>
<organism evidence="3 4">
    <name type="scientific">Huiozyma naganishii (strain ATCC MYA-139 / BCRC 22969 / CBS 8797 / KCTC 17520 / NBRC 10181 / NCYC 3082 / Yp74L-3)</name>
    <name type="common">Yeast</name>
    <name type="synonym">Kazachstania naganishii</name>
    <dbReference type="NCBI Taxonomy" id="1071383"/>
    <lineage>
        <taxon>Eukaryota</taxon>
        <taxon>Fungi</taxon>
        <taxon>Dikarya</taxon>
        <taxon>Ascomycota</taxon>
        <taxon>Saccharomycotina</taxon>
        <taxon>Saccharomycetes</taxon>
        <taxon>Saccharomycetales</taxon>
        <taxon>Saccharomycetaceae</taxon>
        <taxon>Huiozyma</taxon>
    </lineage>
</organism>
<dbReference type="GeneID" id="34528739"/>